<evidence type="ECO:0000259" key="4">
    <source>
        <dbReference type="PROSITE" id="PS50835"/>
    </source>
</evidence>
<comment type="similarity">
    <text evidence="1">Belongs to the protein kinase superfamily. CAMK Ser/Thr protein kinase family.</text>
</comment>
<dbReference type="Proteomes" id="UP001460270">
    <property type="component" value="Unassembled WGS sequence"/>
</dbReference>
<dbReference type="InterPro" id="IPR013783">
    <property type="entry name" value="Ig-like_fold"/>
</dbReference>
<dbReference type="InterPro" id="IPR003598">
    <property type="entry name" value="Ig_sub2"/>
</dbReference>
<dbReference type="Pfam" id="PF07679">
    <property type="entry name" value="I-set"/>
    <property type="match status" value="4"/>
</dbReference>
<accession>A0AAW0MK27</accession>
<dbReference type="GO" id="GO:0003007">
    <property type="term" value="P:heart morphogenesis"/>
    <property type="evidence" value="ECO:0007669"/>
    <property type="project" value="UniProtKB-ARBA"/>
</dbReference>
<keyword evidence="6" id="KW-1185">Reference proteome</keyword>
<dbReference type="SMART" id="SM00408">
    <property type="entry name" value="IGc2"/>
    <property type="match status" value="4"/>
</dbReference>
<organism evidence="5 6">
    <name type="scientific">Mugilogobius chulae</name>
    <name type="common">yellowstripe goby</name>
    <dbReference type="NCBI Taxonomy" id="88201"/>
    <lineage>
        <taxon>Eukaryota</taxon>
        <taxon>Metazoa</taxon>
        <taxon>Chordata</taxon>
        <taxon>Craniata</taxon>
        <taxon>Vertebrata</taxon>
        <taxon>Euteleostomi</taxon>
        <taxon>Actinopterygii</taxon>
        <taxon>Neopterygii</taxon>
        <taxon>Teleostei</taxon>
        <taxon>Neoteleostei</taxon>
        <taxon>Acanthomorphata</taxon>
        <taxon>Gobiaria</taxon>
        <taxon>Gobiiformes</taxon>
        <taxon>Gobioidei</taxon>
        <taxon>Gobiidae</taxon>
        <taxon>Gobionellinae</taxon>
        <taxon>Mugilogobius</taxon>
    </lineage>
</organism>
<feature type="domain" description="Ig-like" evidence="4">
    <location>
        <begin position="413"/>
        <end position="503"/>
    </location>
</feature>
<reference evidence="6" key="1">
    <citation type="submission" date="2024-04" db="EMBL/GenBank/DDBJ databases">
        <title>Salinicola lusitanus LLJ914,a marine bacterium isolated from the Okinawa Trough.</title>
        <authorList>
            <person name="Li J."/>
        </authorList>
    </citation>
    <scope>NUCLEOTIDE SEQUENCE [LARGE SCALE GENOMIC DNA]</scope>
</reference>
<feature type="domain" description="Ig-like" evidence="4">
    <location>
        <begin position="61"/>
        <end position="150"/>
    </location>
</feature>
<dbReference type="GO" id="GO:0055013">
    <property type="term" value="P:cardiac muscle cell development"/>
    <property type="evidence" value="ECO:0007669"/>
    <property type="project" value="UniProtKB-ARBA"/>
</dbReference>
<feature type="compositionally biased region" description="Low complexity" evidence="3">
    <location>
        <begin position="691"/>
        <end position="717"/>
    </location>
</feature>
<dbReference type="FunFam" id="2.60.40.10:FF:000080">
    <property type="entry name" value="Myosin light chain kinase, smooth muscle"/>
    <property type="match status" value="1"/>
</dbReference>
<dbReference type="EMBL" id="JBBPFD010000251">
    <property type="protein sequence ID" value="KAK7879518.1"/>
    <property type="molecule type" value="Genomic_DNA"/>
</dbReference>
<protein>
    <recommendedName>
        <fullName evidence="4">Ig-like domain-containing protein</fullName>
    </recommendedName>
</protein>
<feature type="region of interest" description="Disordered" evidence="3">
    <location>
        <begin position="373"/>
        <end position="413"/>
    </location>
</feature>
<evidence type="ECO:0000313" key="6">
    <source>
        <dbReference type="Proteomes" id="UP001460270"/>
    </source>
</evidence>
<dbReference type="SMART" id="SM00409">
    <property type="entry name" value="IG"/>
    <property type="match status" value="5"/>
</dbReference>
<feature type="domain" description="Ig-like" evidence="4">
    <location>
        <begin position="584"/>
        <end position="673"/>
    </location>
</feature>
<dbReference type="SUPFAM" id="SSF48726">
    <property type="entry name" value="Immunoglobulin"/>
    <property type="match status" value="6"/>
</dbReference>
<dbReference type="PANTHER" id="PTHR47633">
    <property type="entry name" value="IMMUNOGLOBULIN"/>
    <property type="match status" value="1"/>
</dbReference>
<feature type="non-terminal residue" evidence="5">
    <location>
        <position position="772"/>
    </location>
</feature>
<dbReference type="InterPro" id="IPR003599">
    <property type="entry name" value="Ig_sub"/>
</dbReference>
<keyword evidence="2" id="KW-0393">Immunoglobulin domain</keyword>
<evidence type="ECO:0000256" key="2">
    <source>
        <dbReference type="ARBA" id="ARBA00023319"/>
    </source>
</evidence>
<dbReference type="AlphaFoldDB" id="A0AAW0MK27"/>
<evidence type="ECO:0000256" key="3">
    <source>
        <dbReference type="SAM" id="MobiDB-lite"/>
    </source>
</evidence>
<evidence type="ECO:0000256" key="1">
    <source>
        <dbReference type="ARBA" id="ARBA00006692"/>
    </source>
</evidence>
<proteinExistence type="inferred from homology"/>
<feature type="region of interest" description="Disordered" evidence="3">
    <location>
        <begin position="687"/>
        <end position="725"/>
    </location>
</feature>
<dbReference type="PANTHER" id="PTHR47633:SF4">
    <property type="entry name" value="MYOPALLADIN ISOFORM X1"/>
    <property type="match status" value="1"/>
</dbReference>
<feature type="domain" description="Ig-like" evidence="4">
    <location>
        <begin position="280"/>
        <end position="348"/>
    </location>
</feature>
<dbReference type="Gene3D" id="2.60.40.10">
    <property type="entry name" value="Immunoglobulins"/>
    <property type="match status" value="5"/>
</dbReference>
<dbReference type="FunFam" id="2.60.40.10:FF:000714">
    <property type="entry name" value="Titin novex-3"/>
    <property type="match status" value="1"/>
</dbReference>
<gene>
    <name evidence="5" type="ORF">WMY93_033766</name>
</gene>
<name>A0AAW0MK27_9GOBI</name>
<dbReference type="InterPro" id="IPR013098">
    <property type="entry name" value="Ig_I-set"/>
</dbReference>
<dbReference type="PROSITE" id="PS50835">
    <property type="entry name" value="IG_LIKE"/>
    <property type="match status" value="4"/>
</dbReference>
<feature type="region of interest" description="Disordered" evidence="3">
    <location>
        <begin position="209"/>
        <end position="267"/>
    </location>
</feature>
<dbReference type="InterPro" id="IPR007110">
    <property type="entry name" value="Ig-like_dom"/>
</dbReference>
<evidence type="ECO:0000313" key="5">
    <source>
        <dbReference type="EMBL" id="KAK7879518.1"/>
    </source>
</evidence>
<comment type="caution">
    <text evidence="5">The sequence shown here is derived from an EMBL/GenBank/DDBJ whole genome shotgun (WGS) entry which is preliminary data.</text>
</comment>
<dbReference type="InterPro" id="IPR036179">
    <property type="entry name" value="Ig-like_dom_sf"/>
</dbReference>
<dbReference type="FunFam" id="2.60.40.10:FF:000107">
    <property type="entry name" value="Myosin, light chain kinase a"/>
    <property type="match status" value="1"/>
</dbReference>
<dbReference type="FunFam" id="2.60.40.10:FF:000629">
    <property type="entry name" value="Titin b"/>
    <property type="match status" value="1"/>
</dbReference>
<sequence length="772" mass="83659">MARFCPPRRFPREDLVQRGRAVLSIPAVNATHSGRYSVRATNPTGQATSTAELLVTAETAPPVFVQRLQSATVRTGSAVRLDVRVSGIPTPTVKFYREGAEIQSSADFRIIQDQDLHSLLIREAFPEDSGSYSATASNSAGRATSTAELIVQGDEAVPAKKTKTVISTASISTASIRQTRVEKKIETTVHMEAAVSALRPSPALAASPAGKVAAAARQQSPSPVRHVKAPTPTPTRAAGGAADVPPPWKKTAPPSGQPQPQPHRQMEEAGLPVEEGVIPPTIITGLLNQTVTEGDSVTLRCQISGSPSPVVMWFREDFRIQDSVDFHMSYERGAATLVIREAFAEDSGHSPAPPNEPGGTTSTSCYLLVQVSEEMDTREEAPEPQPQTLPTEPAAEPPEPAEEPVPEKDMFSPTFTQTPQVQRLVEGGSVLFHATVKGLPRPQVVWKKNGVTISTGYRYKVTYKKETGECCLEISMTFADDAGEYSVTAKNQKGEVTASTSLLEEEEYDAYIKKQEEAAKPVTQPSPVLLETAVISGQEFQLSVTEIRFMQEIEVSLMKSSYTELLRLDGEEAQTSAPGESAQPSFTSTIKNYRIRAGMGATFHCQAQGNPRPKITWYRDGQRLRASDRCHMDVLADGRASLRLPAVSPDDQAVYSVLASNASGNAVCSGKLYVEPESRLAPQQPALQRISSASPRAVSLSPARSPARSPSRSPGRSPARRLDETDEAALERLYKPVFVMKPSSARCSEGQTARFDLKVVGRPMPETYWFHN</sequence>